<dbReference type="PANTHER" id="PTHR34293:SF1">
    <property type="entry name" value="HTH-TYPE TRANSCRIPTIONAL REGULATOR TRMBL2"/>
    <property type="match status" value="1"/>
</dbReference>
<dbReference type="CDD" id="cd00090">
    <property type="entry name" value="HTH_ARSR"/>
    <property type="match status" value="1"/>
</dbReference>
<dbReference type="InterPro" id="IPR011991">
    <property type="entry name" value="ArsR-like_HTH"/>
</dbReference>
<sequence length="252" mass="28838">MICQQIIDNIMQELLTSIGITENESAIYQSLLKLGPASIRTIATDVEINRGTTYETLKVLVKKGLVTYAPQGKRKYFAARNPYQLIRSAEKKQQLLTSAIERLKSDIVPRLLRTKSNNEIADVRYYEGDEGVEEILHDVLHSVKKNYCVYSSKSVRKYLYRNFPDFTKQRIKRGITVQVIAIGKGGEDTEMAERKWLSAGTTVNSTSYIIIYPPKYALISVTNEDYPYGVVIHEESIARTQKMIFDTVWRLL</sequence>
<evidence type="ECO:0000313" key="2">
    <source>
        <dbReference type="EMBL" id="KKR95036.1"/>
    </source>
</evidence>
<gene>
    <name evidence="2" type="ORF">UU41_C0001G0026</name>
</gene>
<proteinExistence type="predicted"/>
<dbReference type="InterPro" id="IPR036390">
    <property type="entry name" value="WH_DNA-bd_sf"/>
</dbReference>
<evidence type="ECO:0000313" key="3">
    <source>
        <dbReference type="Proteomes" id="UP000034961"/>
    </source>
</evidence>
<dbReference type="InterPro" id="IPR051797">
    <property type="entry name" value="TrmB-like"/>
</dbReference>
<name>A0A0G0V5P2_9BACT</name>
<protein>
    <submittedName>
        <fullName evidence="2">Transcriptional regulator, TrmB</fullName>
    </submittedName>
</protein>
<feature type="domain" description="Transcription regulator TrmB N-terminal" evidence="1">
    <location>
        <begin position="15"/>
        <end position="79"/>
    </location>
</feature>
<reference evidence="2 3" key="1">
    <citation type="journal article" date="2015" name="Nature">
        <title>rRNA introns, odd ribosomes, and small enigmatic genomes across a large radiation of phyla.</title>
        <authorList>
            <person name="Brown C.T."/>
            <person name="Hug L.A."/>
            <person name="Thomas B.C."/>
            <person name="Sharon I."/>
            <person name="Castelle C.J."/>
            <person name="Singh A."/>
            <person name="Wilkins M.J."/>
            <person name="Williams K.H."/>
            <person name="Banfield J.F."/>
        </authorList>
    </citation>
    <scope>NUCLEOTIDE SEQUENCE [LARGE SCALE GENOMIC DNA]</scope>
</reference>
<dbReference type="PATRIC" id="fig|1618474.3.peg.27"/>
<dbReference type="AlphaFoldDB" id="A0A0G0V5P2"/>
<dbReference type="SUPFAM" id="SSF46785">
    <property type="entry name" value="Winged helix' DNA-binding domain"/>
    <property type="match status" value="1"/>
</dbReference>
<accession>A0A0G0V5P2</accession>
<dbReference type="InterPro" id="IPR002831">
    <property type="entry name" value="Tscrpt_reg_TrmB_N"/>
</dbReference>
<dbReference type="Gene3D" id="1.10.10.10">
    <property type="entry name" value="Winged helix-like DNA-binding domain superfamily/Winged helix DNA-binding domain"/>
    <property type="match status" value="1"/>
</dbReference>
<comment type="caution">
    <text evidence="2">The sequence shown here is derived from an EMBL/GenBank/DDBJ whole genome shotgun (WGS) entry which is preliminary data.</text>
</comment>
<dbReference type="Pfam" id="PF01978">
    <property type="entry name" value="TrmB"/>
    <property type="match status" value="1"/>
</dbReference>
<dbReference type="PANTHER" id="PTHR34293">
    <property type="entry name" value="HTH-TYPE TRANSCRIPTIONAL REGULATOR TRMBL2"/>
    <property type="match status" value="1"/>
</dbReference>
<dbReference type="EMBL" id="LCAN01000001">
    <property type="protein sequence ID" value="KKR95036.1"/>
    <property type="molecule type" value="Genomic_DNA"/>
</dbReference>
<organism evidence="2 3">
    <name type="scientific">Candidatus Roizmanbacteria bacterium GW2011_GWA1_41_13</name>
    <dbReference type="NCBI Taxonomy" id="1618474"/>
    <lineage>
        <taxon>Bacteria</taxon>
        <taxon>Candidatus Roizmaniibacteriota</taxon>
    </lineage>
</organism>
<dbReference type="InterPro" id="IPR036388">
    <property type="entry name" value="WH-like_DNA-bd_sf"/>
</dbReference>
<evidence type="ECO:0000259" key="1">
    <source>
        <dbReference type="Pfam" id="PF01978"/>
    </source>
</evidence>
<dbReference type="Proteomes" id="UP000034961">
    <property type="component" value="Unassembled WGS sequence"/>
</dbReference>